<evidence type="ECO:0000256" key="14">
    <source>
        <dbReference type="ARBA" id="ARBA00029490"/>
    </source>
</evidence>
<dbReference type="GO" id="GO:0005739">
    <property type="term" value="C:mitochondrion"/>
    <property type="evidence" value="ECO:0007669"/>
    <property type="project" value="TreeGrafter"/>
</dbReference>
<dbReference type="PANTHER" id="PTHR21000:SF13">
    <property type="entry name" value="DIHYDROXY-ACID DEHYDRATASE"/>
    <property type="match status" value="1"/>
</dbReference>
<feature type="domain" description="Dihydroxy-acid/6-phosphogluconate dehydratase C-terminal" evidence="18">
    <location>
        <begin position="412"/>
        <end position="603"/>
    </location>
</feature>
<evidence type="ECO:0000256" key="1">
    <source>
        <dbReference type="ARBA" id="ARBA00001946"/>
    </source>
</evidence>
<keyword evidence="3" id="KW-0028">Amino-acid biosynthesis</keyword>
<dbReference type="NCBIfam" id="TIGR00110">
    <property type="entry name" value="ilvD"/>
    <property type="match status" value="1"/>
</dbReference>
<dbReference type="Pfam" id="PF24877">
    <property type="entry name" value="ILV_EDD_C"/>
    <property type="match status" value="1"/>
</dbReference>
<gene>
    <name evidence="19" type="ORF">G7K_6854-t1</name>
</gene>
<sequence>MAHHLAKGDVARDVIRDDLIADTSLPARPSHFCQPGSLNKFSSTITQDLSQGGSQSMLYAIGLRDHEMDQPQIGIGSVWYSGNPCNSHLLELSENVKKAVKDARMVPMQFNTIGVSDAISMGTTGMRFSLQSREIIADSFETIMSAQWYDAMIAIPGCDKNMPAVLMAMARLNRPSIMLYGGAIQQGRRQVQPGASGIGKKDGRIDINDTWDAYGAFVNQTESAEGFRDVIRNACPGPGACGGQYTASTMATAAEAMGMSLPGSASNPAGSPEKLRECAKTAEAIKVLMEKDIKPLDIMTKPAFENAITMTMLLGGSTNSVLHLLAIASSANVDLSLDDFHRISAKTPLLADMKPSGNFYMTDLHELGGMPAIMKFLSSFGFLNGSIMTVTGRTLAENLKSAPSLPQDQVAIRPATNPIKETGHIRILYGNLAPGGAVAKITGKEGLEFRGKARCFDSERDLMDALDRKEIKREHGNTVIIVRYEGPKGGPGMPEMLKPGGAIQGLGLNDCIALVTDGRYSGASRGFIIGHVCPEAQDGGPIALVKDGDEVVIDSVGEMIDVLGVSEEEWERRRKEWVKPPLRVKRGTLLKYAKLVRDASHGCVTDLAEDW</sequence>
<name>A0A0E9NSB4_SAICN</name>
<dbReference type="FunFam" id="3.50.30.80:FF:000001">
    <property type="entry name" value="Dihydroxy-acid dehydratase"/>
    <property type="match status" value="1"/>
</dbReference>
<comment type="caution">
    <text evidence="19">The sequence shown here is derived from an EMBL/GenBank/DDBJ whole genome shotgun (WGS) entry which is preliminary data.</text>
</comment>
<dbReference type="STRING" id="698492.A0A0E9NSB4"/>
<comment type="similarity">
    <text evidence="2">Belongs to the IlvD/Edd family.</text>
</comment>
<evidence type="ECO:0000256" key="16">
    <source>
        <dbReference type="ARBA" id="ARBA00052865"/>
    </source>
</evidence>
<dbReference type="GO" id="GO:0004160">
    <property type="term" value="F:dihydroxy-acid dehydratase activity"/>
    <property type="evidence" value="ECO:0007669"/>
    <property type="project" value="UniProtKB-EC"/>
</dbReference>
<dbReference type="GO" id="GO:0009097">
    <property type="term" value="P:isoleucine biosynthetic process"/>
    <property type="evidence" value="ECO:0007669"/>
    <property type="project" value="UniProtKB-UniPathway"/>
</dbReference>
<dbReference type="InterPro" id="IPR042096">
    <property type="entry name" value="Dihydro-acid_dehy_C"/>
</dbReference>
<evidence type="ECO:0000256" key="4">
    <source>
        <dbReference type="ARBA" id="ARBA00022714"/>
    </source>
</evidence>
<keyword evidence="20" id="KW-1185">Reference proteome</keyword>
<comment type="pathway">
    <text evidence="13">Amino-acid biosynthesis; L-isoleucine biosynthesis; L-isoleucine from 2-oxobutanoate: step 3/4.</text>
</comment>
<keyword evidence="9" id="KW-0456">Lyase</keyword>
<keyword evidence="4" id="KW-0001">2Fe-2S</keyword>
<evidence type="ECO:0000256" key="15">
    <source>
        <dbReference type="ARBA" id="ARBA00034078"/>
    </source>
</evidence>
<dbReference type="PANTHER" id="PTHR21000">
    <property type="entry name" value="DIHYDROXY-ACID DEHYDRATASE DAD"/>
    <property type="match status" value="1"/>
</dbReference>
<comment type="catalytic activity">
    <reaction evidence="16">
        <text>(2R,3R)-2,3-dihydroxy-3-methylpentanoate = (S)-3-methyl-2-oxopentanoate + H2O</text>
        <dbReference type="Rhea" id="RHEA:27694"/>
        <dbReference type="ChEBI" id="CHEBI:15377"/>
        <dbReference type="ChEBI" id="CHEBI:35146"/>
        <dbReference type="ChEBI" id="CHEBI:49258"/>
        <dbReference type="EC" id="4.2.1.9"/>
    </reaction>
    <physiologicalReaction direction="left-to-right" evidence="16">
        <dbReference type="Rhea" id="RHEA:27695"/>
    </physiologicalReaction>
</comment>
<dbReference type="Gene3D" id="3.50.30.80">
    <property type="entry name" value="IlvD/EDD C-terminal domain-like"/>
    <property type="match status" value="1"/>
</dbReference>
<evidence type="ECO:0000256" key="9">
    <source>
        <dbReference type="ARBA" id="ARBA00023239"/>
    </source>
</evidence>
<dbReference type="Proteomes" id="UP000033140">
    <property type="component" value="Unassembled WGS sequence"/>
</dbReference>
<comment type="cofactor">
    <cofactor evidence="15">
        <name>[2Fe-2S] cluster</name>
        <dbReference type="ChEBI" id="CHEBI:190135"/>
    </cofactor>
</comment>
<evidence type="ECO:0000259" key="17">
    <source>
        <dbReference type="Pfam" id="PF00920"/>
    </source>
</evidence>
<dbReference type="SUPFAM" id="SSF52016">
    <property type="entry name" value="LeuD/IlvD-like"/>
    <property type="match status" value="1"/>
</dbReference>
<evidence type="ECO:0000259" key="18">
    <source>
        <dbReference type="Pfam" id="PF24877"/>
    </source>
</evidence>
<evidence type="ECO:0000256" key="12">
    <source>
        <dbReference type="ARBA" id="ARBA00029436"/>
    </source>
</evidence>
<dbReference type="InterPro" id="IPR056740">
    <property type="entry name" value="ILV_EDD_C"/>
</dbReference>
<dbReference type="EMBL" id="BACD03000087">
    <property type="protein sequence ID" value="GAO52787.1"/>
    <property type="molecule type" value="Genomic_DNA"/>
</dbReference>
<dbReference type="InterPro" id="IPR000581">
    <property type="entry name" value="ILV_EDD_N"/>
</dbReference>
<dbReference type="UniPathway" id="UPA00047">
    <property type="reaction ID" value="UER00057"/>
</dbReference>
<dbReference type="GO" id="GO:0051537">
    <property type="term" value="F:2 iron, 2 sulfur cluster binding"/>
    <property type="evidence" value="ECO:0007669"/>
    <property type="project" value="UniProtKB-KW"/>
</dbReference>
<dbReference type="Pfam" id="PF00920">
    <property type="entry name" value="ILVD_EDD_N"/>
    <property type="match status" value="1"/>
</dbReference>
<comment type="catalytic activity">
    <reaction evidence="11">
        <text>(2R)-2,3-dihydroxy-3-methylbutanoate = 3-methyl-2-oxobutanoate + H2O</text>
        <dbReference type="Rhea" id="RHEA:24809"/>
        <dbReference type="ChEBI" id="CHEBI:11851"/>
        <dbReference type="ChEBI" id="CHEBI:15377"/>
        <dbReference type="ChEBI" id="CHEBI:49072"/>
        <dbReference type="EC" id="4.2.1.9"/>
    </reaction>
    <physiologicalReaction direction="left-to-right" evidence="11">
        <dbReference type="Rhea" id="RHEA:24810"/>
    </physiologicalReaction>
</comment>
<protein>
    <recommendedName>
        <fullName evidence="14">dihydroxy-acid dehydratase</fullName>
        <ecNumber evidence="14">4.2.1.9</ecNumber>
    </recommendedName>
</protein>
<keyword evidence="6" id="KW-0460">Magnesium</keyword>
<evidence type="ECO:0000256" key="5">
    <source>
        <dbReference type="ARBA" id="ARBA00022723"/>
    </source>
</evidence>
<comment type="cofactor">
    <cofactor evidence="1">
        <name>Mg(2+)</name>
        <dbReference type="ChEBI" id="CHEBI:18420"/>
    </cofactor>
</comment>
<dbReference type="PROSITE" id="PS00887">
    <property type="entry name" value="ILVD_EDD_2"/>
    <property type="match status" value="1"/>
</dbReference>
<evidence type="ECO:0000256" key="2">
    <source>
        <dbReference type="ARBA" id="ARBA00006486"/>
    </source>
</evidence>
<dbReference type="InterPro" id="IPR020558">
    <property type="entry name" value="DiOHA_6PGluconate_deHydtase_CS"/>
</dbReference>
<organism evidence="19 20">
    <name type="scientific">Saitoella complicata (strain BCRC 22490 / CBS 7301 / JCM 7358 / NBRC 10748 / NRRL Y-17804)</name>
    <dbReference type="NCBI Taxonomy" id="698492"/>
    <lineage>
        <taxon>Eukaryota</taxon>
        <taxon>Fungi</taxon>
        <taxon>Dikarya</taxon>
        <taxon>Ascomycota</taxon>
        <taxon>Taphrinomycotina</taxon>
        <taxon>Taphrinomycotina incertae sedis</taxon>
        <taxon>Saitoella</taxon>
    </lineage>
</organism>
<dbReference type="UniPathway" id="UPA00049">
    <property type="reaction ID" value="UER00061"/>
</dbReference>
<dbReference type="EC" id="4.2.1.9" evidence="14"/>
<keyword evidence="7" id="KW-0408">Iron</keyword>
<evidence type="ECO:0000313" key="19">
    <source>
        <dbReference type="EMBL" id="GAO52787.1"/>
    </source>
</evidence>
<comment type="pathway">
    <text evidence="12">Amino-acid biosynthesis; L-valine biosynthesis; L-valine from pyruvate: step 3/4.</text>
</comment>
<accession>A0A0E9NSB4</accession>
<proteinExistence type="inferred from homology"/>
<reference evidence="19 20" key="2">
    <citation type="journal article" date="2014" name="J. Gen. Appl. Microbiol.">
        <title>The early diverging ascomycetous budding yeast Saitoella complicata has three histone deacetylases belonging to the Clr6, Hos2, and Rpd3 lineages.</title>
        <authorList>
            <person name="Nishida H."/>
            <person name="Matsumoto T."/>
            <person name="Kondo S."/>
            <person name="Hamamoto M."/>
            <person name="Yoshikawa H."/>
        </authorList>
    </citation>
    <scope>NUCLEOTIDE SEQUENCE [LARGE SCALE GENOMIC DNA]</scope>
    <source>
        <strain evidence="19 20">NRRL Y-17804</strain>
    </source>
</reference>
<dbReference type="InterPro" id="IPR004404">
    <property type="entry name" value="DihydroxyA_deHydtase"/>
</dbReference>
<dbReference type="InterPro" id="IPR037237">
    <property type="entry name" value="IlvD/EDD_N"/>
</dbReference>
<dbReference type="NCBIfam" id="NF002068">
    <property type="entry name" value="PRK00911.1"/>
    <property type="match status" value="1"/>
</dbReference>
<dbReference type="AlphaFoldDB" id="A0A0E9NSB4"/>
<evidence type="ECO:0000256" key="3">
    <source>
        <dbReference type="ARBA" id="ARBA00022605"/>
    </source>
</evidence>
<dbReference type="OMA" id="DIERNAC"/>
<feature type="domain" description="Dihydroxy-acid/6-phosphogluconate dehydratase N-terminal" evidence="17">
    <location>
        <begin position="70"/>
        <end position="398"/>
    </location>
</feature>
<keyword evidence="5" id="KW-0479">Metal-binding</keyword>
<evidence type="ECO:0000313" key="20">
    <source>
        <dbReference type="Proteomes" id="UP000033140"/>
    </source>
</evidence>
<evidence type="ECO:0000256" key="11">
    <source>
        <dbReference type="ARBA" id="ARBA00029304"/>
    </source>
</evidence>
<keyword evidence="10" id="KW-0100">Branched-chain amino acid biosynthesis</keyword>
<dbReference type="GO" id="GO:0009099">
    <property type="term" value="P:L-valine biosynthetic process"/>
    <property type="evidence" value="ECO:0007669"/>
    <property type="project" value="UniProtKB-UniPathway"/>
</dbReference>
<dbReference type="InterPro" id="IPR050165">
    <property type="entry name" value="DHAD_IlvD/Edd"/>
</dbReference>
<dbReference type="GO" id="GO:0046872">
    <property type="term" value="F:metal ion binding"/>
    <property type="evidence" value="ECO:0007669"/>
    <property type="project" value="UniProtKB-KW"/>
</dbReference>
<evidence type="ECO:0000256" key="8">
    <source>
        <dbReference type="ARBA" id="ARBA00023014"/>
    </source>
</evidence>
<evidence type="ECO:0000256" key="7">
    <source>
        <dbReference type="ARBA" id="ARBA00023004"/>
    </source>
</evidence>
<keyword evidence="8" id="KW-0411">Iron-sulfur</keyword>
<evidence type="ECO:0000256" key="13">
    <source>
        <dbReference type="ARBA" id="ARBA00029437"/>
    </source>
</evidence>
<reference evidence="19 20" key="1">
    <citation type="journal article" date="2011" name="J. Gen. Appl. Microbiol.">
        <title>Draft genome sequencing of the enigmatic yeast Saitoella complicata.</title>
        <authorList>
            <person name="Nishida H."/>
            <person name="Hamamoto M."/>
            <person name="Sugiyama J."/>
        </authorList>
    </citation>
    <scope>NUCLEOTIDE SEQUENCE [LARGE SCALE GENOMIC DNA]</scope>
    <source>
        <strain evidence="19 20">NRRL Y-17804</strain>
    </source>
</reference>
<evidence type="ECO:0000256" key="6">
    <source>
        <dbReference type="ARBA" id="ARBA00022842"/>
    </source>
</evidence>
<reference evidence="19 20" key="3">
    <citation type="journal article" date="2015" name="Genome Announc.">
        <title>Draft Genome Sequence of the Archiascomycetous Yeast Saitoella complicata.</title>
        <authorList>
            <person name="Yamauchi K."/>
            <person name="Kondo S."/>
            <person name="Hamamoto M."/>
            <person name="Takahashi Y."/>
            <person name="Ogura Y."/>
            <person name="Hayashi T."/>
            <person name="Nishida H."/>
        </authorList>
    </citation>
    <scope>NUCLEOTIDE SEQUENCE [LARGE SCALE GENOMIC DNA]</scope>
    <source>
        <strain evidence="19 20">NRRL Y-17804</strain>
    </source>
</reference>
<dbReference type="PROSITE" id="PS00886">
    <property type="entry name" value="ILVD_EDD_1"/>
    <property type="match status" value="1"/>
</dbReference>
<dbReference type="SUPFAM" id="SSF143975">
    <property type="entry name" value="IlvD/EDD N-terminal domain-like"/>
    <property type="match status" value="1"/>
</dbReference>
<evidence type="ECO:0000256" key="10">
    <source>
        <dbReference type="ARBA" id="ARBA00023304"/>
    </source>
</evidence>